<organism evidence="2 3">
    <name type="scientific">Pelagomonas calceolata</name>
    <dbReference type="NCBI Taxonomy" id="35677"/>
    <lineage>
        <taxon>Eukaryota</taxon>
        <taxon>Sar</taxon>
        <taxon>Stramenopiles</taxon>
        <taxon>Ochrophyta</taxon>
        <taxon>Pelagophyceae</taxon>
        <taxon>Pelagomonadales</taxon>
        <taxon>Pelagomonadaceae</taxon>
        <taxon>Pelagomonas</taxon>
    </lineage>
</organism>
<protein>
    <submittedName>
        <fullName evidence="2">Uncharacterized protein</fullName>
    </submittedName>
</protein>
<evidence type="ECO:0000313" key="3">
    <source>
        <dbReference type="Proteomes" id="UP000789595"/>
    </source>
</evidence>
<gene>
    <name evidence="2" type="ORF">PECAL_4P09750</name>
</gene>
<dbReference type="Proteomes" id="UP000789595">
    <property type="component" value="Unassembled WGS sequence"/>
</dbReference>
<accession>A0A8J2SSC7</accession>
<keyword evidence="3" id="KW-1185">Reference proteome</keyword>
<sequence>LARKLVELEVPRERVQHADGRGPDGEHGPRSGRDLRPARVLDEVRHDARRREPRAQLEQLRLGGHLDADLGLARRGPPAERRRRPALRAPVAAQHRVAALRRGLAGLHLRPVAGLVAQVAVDAEQHLVRRVAQAPAGPRHERRALLVVRRVVVRVERLRDAPRGALADQDGRDAGGEADGRDAAEEAREVAEAELLARRLGHGSYGASQINELAQLLTMGTAMACQ</sequence>
<feature type="region of interest" description="Disordered" evidence="1">
    <location>
        <begin position="164"/>
        <end position="185"/>
    </location>
</feature>
<evidence type="ECO:0000256" key="1">
    <source>
        <dbReference type="SAM" id="MobiDB-lite"/>
    </source>
</evidence>
<feature type="non-terminal residue" evidence="2">
    <location>
        <position position="1"/>
    </location>
</feature>
<reference evidence="2" key="1">
    <citation type="submission" date="2021-11" db="EMBL/GenBank/DDBJ databases">
        <authorList>
            <consortium name="Genoscope - CEA"/>
            <person name="William W."/>
        </authorList>
    </citation>
    <scope>NUCLEOTIDE SEQUENCE</scope>
</reference>
<feature type="compositionally biased region" description="Basic and acidic residues" evidence="1">
    <location>
        <begin position="169"/>
        <end position="185"/>
    </location>
</feature>
<feature type="region of interest" description="Disordered" evidence="1">
    <location>
        <begin position="9"/>
        <end position="37"/>
    </location>
</feature>
<comment type="caution">
    <text evidence="2">The sequence shown here is derived from an EMBL/GenBank/DDBJ whole genome shotgun (WGS) entry which is preliminary data.</text>
</comment>
<evidence type="ECO:0000313" key="2">
    <source>
        <dbReference type="EMBL" id="CAH0373741.1"/>
    </source>
</evidence>
<dbReference type="AlphaFoldDB" id="A0A8J2SSC7"/>
<name>A0A8J2SSC7_9STRA</name>
<feature type="region of interest" description="Disordered" evidence="1">
    <location>
        <begin position="69"/>
        <end position="88"/>
    </location>
</feature>
<proteinExistence type="predicted"/>
<dbReference type="EMBL" id="CAKKNE010000004">
    <property type="protein sequence ID" value="CAH0373741.1"/>
    <property type="molecule type" value="Genomic_DNA"/>
</dbReference>